<feature type="compositionally biased region" description="Basic and acidic residues" evidence="6">
    <location>
        <begin position="843"/>
        <end position="864"/>
    </location>
</feature>
<accession>W8BLY6</accession>
<feature type="region of interest" description="Disordered" evidence="6">
    <location>
        <begin position="986"/>
        <end position="1063"/>
    </location>
</feature>
<gene>
    <name evidence="9" type="primary">EHMT2</name>
</gene>
<dbReference type="SMART" id="SM00317">
    <property type="entry name" value="SET"/>
    <property type="match status" value="1"/>
</dbReference>
<feature type="compositionally biased region" description="Polar residues" evidence="6">
    <location>
        <begin position="433"/>
        <end position="448"/>
    </location>
</feature>
<dbReference type="PROSITE" id="PS50867">
    <property type="entry name" value="PRE_SET"/>
    <property type="match status" value="1"/>
</dbReference>
<evidence type="ECO:0000256" key="1">
    <source>
        <dbReference type="ARBA" id="ARBA00004286"/>
    </source>
</evidence>
<feature type="repeat" description="ANK" evidence="5">
    <location>
        <begin position="1488"/>
        <end position="1511"/>
    </location>
</feature>
<feature type="compositionally biased region" description="Polar residues" evidence="6">
    <location>
        <begin position="160"/>
        <end position="170"/>
    </location>
</feature>
<dbReference type="InterPro" id="IPR001214">
    <property type="entry name" value="SET_dom"/>
</dbReference>
<dbReference type="SUPFAM" id="SSF48403">
    <property type="entry name" value="Ankyrin repeat"/>
    <property type="match status" value="1"/>
</dbReference>
<dbReference type="PROSITE" id="PS50297">
    <property type="entry name" value="ANK_REP_REGION"/>
    <property type="match status" value="3"/>
</dbReference>
<dbReference type="EMBL" id="GAMC01012169">
    <property type="protein sequence ID" value="JAB94386.1"/>
    <property type="molecule type" value="mRNA"/>
</dbReference>
<feature type="region of interest" description="Disordered" evidence="6">
    <location>
        <begin position="394"/>
        <end position="421"/>
    </location>
</feature>
<evidence type="ECO:0000256" key="6">
    <source>
        <dbReference type="SAM" id="MobiDB-lite"/>
    </source>
</evidence>
<reference evidence="9" key="2">
    <citation type="journal article" date="2014" name="BMC Genomics">
        <title>A genomic perspective to assessing quality of mass-reared SIT flies used in Mediterranean fruit fly (Ceratitis capitata) eradication in California.</title>
        <authorList>
            <person name="Calla B."/>
            <person name="Hall B."/>
            <person name="Hou S."/>
            <person name="Geib S.M."/>
        </authorList>
    </citation>
    <scope>NUCLEOTIDE SEQUENCE</scope>
</reference>
<dbReference type="Pfam" id="PF05033">
    <property type="entry name" value="Pre-SET"/>
    <property type="match status" value="1"/>
</dbReference>
<feature type="region of interest" description="Disordered" evidence="6">
    <location>
        <begin position="433"/>
        <end position="476"/>
    </location>
</feature>
<feature type="region of interest" description="Disordered" evidence="6">
    <location>
        <begin position="156"/>
        <end position="243"/>
    </location>
</feature>
<dbReference type="SUPFAM" id="SSF82199">
    <property type="entry name" value="SET domain"/>
    <property type="match status" value="1"/>
</dbReference>
<feature type="compositionally biased region" description="Low complexity" evidence="6">
    <location>
        <begin position="1298"/>
        <end position="1314"/>
    </location>
</feature>
<dbReference type="Pfam" id="PF00023">
    <property type="entry name" value="Ank"/>
    <property type="match status" value="1"/>
</dbReference>
<comment type="subcellular location">
    <subcellularLocation>
        <location evidence="1">Chromosome</location>
    </subcellularLocation>
</comment>
<dbReference type="InterPro" id="IPR007728">
    <property type="entry name" value="Pre-SET_dom"/>
</dbReference>
<feature type="compositionally biased region" description="Basic residues" evidence="6">
    <location>
        <begin position="715"/>
        <end position="726"/>
    </location>
</feature>
<feature type="compositionally biased region" description="Low complexity" evidence="6">
    <location>
        <begin position="220"/>
        <end position="239"/>
    </location>
</feature>
<feature type="compositionally biased region" description="Low complexity" evidence="6">
    <location>
        <begin position="1321"/>
        <end position="1334"/>
    </location>
</feature>
<dbReference type="InterPro" id="IPR047762">
    <property type="entry name" value="EHMT_CRR"/>
</dbReference>
<feature type="domain" description="SET" evidence="7">
    <location>
        <begin position="1827"/>
        <end position="1942"/>
    </location>
</feature>
<feature type="region of interest" description="Disordered" evidence="6">
    <location>
        <begin position="621"/>
        <end position="798"/>
    </location>
</feature>
<dbReference type="Gene3D" id="2.170.270.10">
    <property type="entry name" value="SET domain"/>
    <property type="match status" value="1"/>
</dbReference>
<keyword evidence="5" id="KW-0040">ANK repeat</keyword>
<keyword evidence="9" id="KW-0808">Transferase</keyword>
<dbReference type="PROSITE" id="PS50088">
    <property type="entry name" value="ANK_REPEAT"/>
    <property type="match status" value="4"/>
</dbReference>
<dbReference type="GO" id="GO:0005634">
    <property type="term" value="C:nucleus"/>
    <property type="evidence" value="ECO:0007669"/>
    <property type="project" value="InterPro"/>
</dbReference>
<dbReference type="PANTHER" id="PTHR46307:SF4">
    <property type="entry name" value="G9A, ISOFORM B"/>
    <property type="match status" value="1"/>
</dbReference>
<evidence type="ECO:0000259" key="7">
    <source>
        <dbReference type="PROSITE" id="PS50280"/>
    </source>
</evidence>
<evidence type="ECO:0000259" key="8">
    <source>
        <dbReference type="PROSITE" id="PS50867"/>
    </source>
</evidence>
<dbReference type="PANTHER" id="PTHR46307">
    <property type="entry name" value="G9A, ISOFORM B"/>
    <property type="match status" value="1"/>
</dbReference>
<sequence>MTTADCMESLLSSMSSTFDAECATSTAEGGSLLNHDLAEDKTLKWRTMVNNRFACKDKDRKVQAHKQQQQGSATPAASSNQAQQEGKQSPHGNTSSNNNSNNTQIKLEHSVKVGDNKLVELSKVENREVSSAQDQEDRASTTDFMEEQMKALLADDEDVQPQQDVNTSGSGRAIEATVSASAVGKEETVAVDDKMSLHESENFVGAGNSDKAASRKRRSNTSTSNSTCSNYNSSSSNASIGTLNQGQSEHNFYDSVAETKRACHEAAALTSAGQVDNGAATSHSGHLVVSDIPETSLVAATITADAADLVLVDLDTIKQDIDDIDDELVMSASHDGLREMPLVETITTTAITPTSNLTVTTTAQLPKEELQTTSSTHSNTTTQAVEALNEVAKTSDSALGDDATDKNSSNDRAASVSPLRRLRRARRLSEVGTSTYALSDTEETTATAITKVDTPETTSNADEAAGQPSTQADQVQNPIVPNATTGAAFPATTTIAAGALEAAAATAAAAAQTQVQLQPLKRGRGRGRKITVTMEGFELSVDAALGKEEDKQLLGGSQATMATVSASLSQERKTVGRKRKQIEDGSSNSVESVPHAAVAAIKVEQDISEVNVDAREGMTLGSSSAVAGNSGGVGSDGAKRMRRSTRLGNRTEGSAVHGGNGKQLEGPPLEEIKIEPISTVSNPQPTLTPDPLSLTEMTCGVGKSSIPAMEERTPPKKRGRKSKLHHLQQQQLQLQKQQQQQQKQQQQQQLEKSHSHGSGANSENSDQTPPGSATKRGAHAADVVIPKRSQRRIKPTTKILENSQLRYDFETNNMVRLTQSQNWEDSGGSGAHVAETCVTSAPELEKSSSKQVKSEKSERADASEGKGTTHGTNTVKKKLSGKLLRDIEASRAALTAKAKAQLARPRCPDIEKFLSEIKSAKWHMNRAPDDRKFTKKQLRKLAKQKENNLRKLGLRRNTSEEASDIESLSDNEEFVPTTRVQVERRSHTLRQRAATTVTKERTPTPTTQGQPTSAVFGTGRAATASPTSTKMGRKPQARQRSATDKPVPATNKQASSAQASKQKLLQAPTVEIIEIESSQDLQSPSSRSAGLAATTSALNALGTVVTIPTPSPPARNVGARNLICYCEKRTQFYTRNTPDTSYCWAIDNIEEQKVGCSNQLSGEVFNLLRPSQRVSYMVLCEDHKKRLRTHNCCAGCGIFCTQGKFVLCKRQHFFHAECAEKFLLSSPVDPHQSTSSYTSPTLVLKCPHCGIDTPERTSIVTMKCQTLPVFLPSQRAPKIKPAKMSLPVLSGAPQPNGHSSSSIPPSTHTAAGNSVTGGGASTASTSPAAAISSSVPQRTPKLQQINFEQLIPESVMNVVLRGRAPSNRDGRRGVSSTRSSISEFSTRDMYYAVKNDDLERVAEILASDFDVKTRMREFLNGTCLHLVALSGTLPMAFLLLCKGYGKEFINMLDRELRTASMCAVLGDKCDILNLFIQCGADMAIKGPDGKTCLHIAAKLGNLEATQLIIDNYRSCRSILNFMDFINTQDDGGWTAMVWAAELGHTEIVSLLLNHGADPNICDNDNNTVLHWSTLHSNGLEIITMLLQAGTDCNVQNVEGDTPLHIACRHSITRLCIALIANGADLMVKNKADELPYDCIPHEDSECARTVGFNMQMRSFRPLGLRSRIICDDIANGREARPIQVVRNEQKLLCVNGVGVEQNGRGDLLAASGSEGSAAAATAAVNHDESDEIMLPDLKYIKKSIILQNCTPIDYRVAQMRICSCMDGCISSQCQCTEASGQNWYTAEGRLCADFNFEDPVPIFECNDVCGCNKVSCRNRVVQNGIRIPLQVFECNDTTKGWGVRTLVHVPKGAFVSEYIGEILSNTEADRRTDDSYCFDLENGHCIDANYFGNVSRFYNHSCEPNIVSVRVFFEHQDYRFPKIAFFACRDIEAGEELCFDYGDTFWLFKNRHLSCKCLTTSCRYASAKPDGAEGVATPGSVVLLPTTVSLSSALQQVAEVGAATNSSNLRNGHAA</sequence>
<feature type="repeat" description="ANK" evidence="5">
    <location>
        <begin position="1598"/>
        <end position="1630"/>
    </location>
</feature>
<dbReference type="GO" id="GO:0032259">
    <property type="term" value="P:methylation"/>
    <property type="evidence" value="ECO:0007669"/>
    <property type="project" value="UniProtKB-KW"/>
</dbReference>
<feature type="region of interest" description="Disordered" evidence="6">
    <location>
        <begin position="840"/>
        <end position="876"/>
    </location>
</feature>
<dbReference type="GO" id="GO:0008270">
    <property type="term" value="F:zinc ion binding"/>
    <property type="evidence" value="ECO:0007669"/>
    <property type="project" value="InterPro"/>
</dbReference>
<feature type="compositionally biased region" description="Low complexity" evidence="6">
    <location>
        <begin position="1052"/>
        <end position="1063"/>
    </location>
</feature>
<dbReference type="InterPro" id="IPR036770">
    <property type="entry name" value="Ankyrin_rpt-contain_sf"/>
</dbReference>
<dbReference type="InterPro" id="IPR002110">
    <property type="entry name" value="Ankyrin_rpt"/>
</dbReference>
<feature type="domain" description="Pre-SET" evidence="8">
    <location>
        <begin position="1760"/>
        <end position="1824"/>
    </location>
</feature>
<feature type="region of interest" description="Disordered" evidence="6">
    <location>
        <begin position="1286"/>
        <end position="1338"/>
    </location>
</feature>
<dbReference type="OrthoDB" id="616263at2759"/>
<feature type="compositionally biased region" description="Polar residues" evidence="6">
    <location>
        <begin position="678"/>
        <end position="687"/>
    </location>
</feature>
<feature type="compositionally biased region" description="Low complexity" evidence="6">
    <location>
        <begin position="727"/>
        <end position="750"/>
    </location>
</feature>
<evidence type="ECO:0000256" key="5">
    <source>
        <dbReference type="PROSITE-ProRule" id="PRU00023"/>
    </source>
</evidence>
<feature type="repeat" description="ANK" evidence="5">
    <location>
        <begin position="1531"/>
        <end position="1563"/>
    </location>
</feature>
<dbReference type="GO" id="GO:0002039">
    <property type="term" value="F:p53 binding"/>
    <property type="evidence" value="ECO:0007669"/>
    <property type="project" value="InterPro"/>
</dbReference>
<feature type="compositionally biased region" description="Polar residues" evidence="6">
    <location>
        <begin position="65"/>
        <end position="92"/>
    </location>
</feature>
<dbReference type="Pfam" id="PF21533">
    <property type="entry name" value="EHMT1-2_CRR"/>
    <property type="match status" value="1"/>
</dbReference>
<name>W8BLY6_CERCA</name>
<feature type="compositionally biased region" description="Basic and acidic residues" evidence="6">
    <location>
        <begin position="184"/>
        <end position="201"/>
    </location>
</feature>
<organism evidence="9">
    <name type="scientific">Ceratitis capitata</name>
    <name type="common">Mediterranean fruit fly</name>
    <name type="synonym">Tephritis capitata</name>
    <dbReference type="NCBI Taxonomy" id="7213"/>
    <lineage>
        <taxon>Eukaryota</taxon>
        <taxon>Metazoa</taxon>
        <taxon>Ecdysozoa</taxon>
        <taxon>Arthropoda</taxon>
        <taxon>Hexapoda</taxon>
        <taxon>Insecta</taxon>
        <taxon>Pterygota</taxon>
        <taxon>Neoptera</taxon>
        <taxon>Endopterygota</taxon>
        <taxon>Diptera</taxon>
        <taxon>Brachycera</taxon>
        <taxon>Muscomorpha</taxon>
        <taxon>Tephritoidea</taxon>
        <taxon>Tephritidae</taxon>
        <taxon>Ceratitis</taxon>
        <taxon>Ceratitis</taxon>
    </lineage>
</organism>
<dbReference type="SMART" id="SM00248">
    <property type="entry name" value="ANK"/>
    <property type="match status" value="6"/>
</dbReference>
<evidence type="ECO:0000256" key="3">
    <source>
        <dbReference type="ARBA" id="ARBA00022603"/>
    </source>
</evidence>
<reference evidence="9" key="1">
    <citation type="submission" date="2013-07" db="EMBL/GenBank/DDBJ databases">
        <authorList>
            <person name="Geib S."/>
        </authorList>
    </citation>
    <scope>NUCLEOTIDE SEQUENCE</scope>
</reference>
<dbReference type="PRINTS" id="PR01415">
    <property type="entry name" value="ANKYRIN"/>
</dbReference>
<keyword evidence="4" id="KW-0949">S-adenosyl-L-methionine</keyword>
<dbReference type="CDD" id="cd20905">
    <property type="entry name" value="EHMT_ZBD"/>
    <property type="match status" value="1"/>
</dbReference>
<dbReference type="SMART" id="SM00468">
    <property type="entry name" value="PreSET"/>
    <property type="match status" value="1"/>
</dbReference>
<proteinExistence type="evidence at transcript level"/>
<dbReference type="Pfam" id="PF00856">
    <property type="entry name" value="SET"/>
    <property type="match status" value="1"/>
</dbReference>
<dbReference type="InterPro" id="IPR043550">
    <property type="entry name" value="EHMT1/EHMT2"/>
</dbReference>
<feature type="compositionally biased region" description="Polar residues" evidence="6">
    <location>
        <begin position="756"/>
        <end position="771"/>
    </location>
</feature>
<dbReference type="Pfam" id="PF12796">
    <property type="entry name" value="Ank_2"/>
    <property type="match status" value="1"/>
</dbReference>
<feature type="region of interest" description="Disordered" evidence="6">
    <location>
        <begin position="564"/>
        <end position="591"/>
    </location>
</feature>
<feature type="region of interest" description="Disordered" evidence="6">
    <location>
        <begin position="56"/>
        <end position="102"/>
    </location>
</feature>
<feature type="compositionally biased region" description="Low complexity" evidence="6">
    <location>
        <begin position="93"/>
        <end position="102"/>
    </location>
</feature>
<evidence type="ECO:0000256" key="2">
    <source>
        <dbReference type="ARBA" id="ARBA00022454"/>
    </source>
</evidence>
<feature type="repeat" description="ANK" evidence="5">
    <location>
        <begin position="1564"/>
        <end position="1597"/>
    </location>
</feature>
<dbReference type="GO" id="GO:0000122">
    <property type="term" value="P:negative regulation of transcription by RNA polymerase II"/>
    <property type="evidence" value="ECO:0007669"/>
    <property type="project" value="TreeGrafter"/>
</dbReference>
<keyword evidence="2" id="KW-0158">Chromosome</keyword>
<dbReference type="GO" id="GO:0000785">
    <property type="term" value="C:chromatin"/>
    <property type="evidence" value="ECO:0007669"/>
    <property type="project" value="TreeGrafter"/>
</dbReference>
<feature type="compositionally biased region" description="Polar residues" evidence="6">
    <location>
        <begin position="455"/>
        <end position="476"/>
    </location>
</feature>
<dbReference type="CDD" id="cd10543">
    <property type="entry name" value="SET_EHMT"/>
    <property type="match status" value="1"/>
</dbReference>
<evidence type="ECO:0000313" key="9">
    <source>
        <dbReference type="EMBL" id="JAB94386.1"/>
    </source>
</evidence>
<dbReference type="PROSITE" id="PS50280">
    <property type="entry name" value="SET"/>
    <property type="match status" value="1"/>
</dbReference>
<keyword evidence="3 9" id="KW-0489">Methyltransferase</keyword>
<evidence type="ECO:0000256" key="4">
    <source>
        <dbReference type="ARBA" id="ARBA00022691"/>
    </source>
</evidence>
<protein>
    <submittedName>
        <fullName evidence="9">Histone-lysine N-methyltransferase EHMT2</fullName>
    </submittedName>
</protein>
<dbReference type="Gene3D" id="1.25.40.20">
    <property type="entry name" value="Ankyrin repeat-containing domain"/>
    <property type="match status" value="2"/>
</dbReference>
<feature type="compositionally biased region" description="Low complexity" evidence="6">
    <location>
        <begin position="1003"/>
        <end position="1012"/>
    </location>
</feature>
<dbReference type="InterPro" id="IPR046341">
    <property type="entry name" value="SET_dom_sf"/>
</dbReference>
<dbReference type="GO" id="GO:0046974">
    <property type="term" value="F:histone H3K9 methyltransferase activity"/>
    <property type="evidence" value="ECO:0007669"/>
    <property type="project" value="TreeGrafter"/>
</dbReference>